<dbReference type="PATRIC" id="fig|33888.3.peg.1787"/>
<keyword evidence="2" id="KW-1185">Reference proteome</keyword>
<evidence type="ECO:0000313" key="1">
    <source>
        <dbReference type="EMBL" id="AND16759.1"/>
    </source>
</evidence>
<dbReference type="InterPro" id="IPR036388">
    <property type="entry name" value="WH-like_DNA-bd_sf"/>
</dbReference>
<protein>
    <recommendedName>
        <fullName evidence="3">HTH iclR-type domain-containing protein</fullName>
    </recommendedName>
</protein>
<name>A0A160KTE7_9MICO</name>
<dbReference type="Proteomes" id="UP000077071">
    <property type="component" value="Chromosome"/>
</dbReference>
<dbReference type="InterPro" id="IPR036390">
    <property type="entry name" value="WH_DNA-bd_sf"/>
</dbReference>
<evidence type="ECO:0008006" key="3">
    <source>
        <dbReference type="Google" id="ProtNLM"/>
    </source>
</evidence>
<evidence type="ECO:0000313" key="2">
    <source>
        <dbReference type="Proteomes" id="UP000077071"/>
    </source>
</evidence>
<accession>A0A160KTE7</accession>
<proteinExistence type="predicted"/>
<sequence length="109" mass="12377">MRVPKFAAPSQDRDWDDDAEAARQAFAVPARLAVLLMLRDAGEPILRTQIMESTGLNADTVHRTLTFLEGLGIVEANLPRAMWPGRSVMWRVNHDRYQAVLDAFMRRIT</sequence>
<dbReference type="KEGG" id="rtn:A6122_1625"/>
<dbReference type="EMBL" id="CP015515">
    <property type="protein sequence ID" value="AND16759.1"/>
    <property type="molecule type" value="Genomic_DNA"/>
</dbReference>
<organism evidence="1 2">
    <name type="scientific">Rathayibacter tritici</name>
    <dbReference type="NCBI Taxonomy" id="33888"/>
    <lineage>
        <taxon>Bacteria</taxon>
        <taxon>Bacillati</taxon>
        <taxon>Actinomycetota</taxon>
        <taxon>Actinomycetes</taxon>
        <taxon>Micrococcales</taxon>
        <taxon>Microbacteriaceae</taxon>
        <taxon>Rathayibacter</taxon>
    </lineage>
</organism>
<dbReference type="SUPFAM" id="SSF46785">
    <property type="entry name" value="Winged helix' DNA-binding domain"/>
    <property type="match status" value="1"/>
</dbReference>
<reference evidence="1 2" key="1">
    <citation type="submission" date="2016-05" db="EMBL/GenBank/DDBJ databases">
        <title>Complete genome sequence of Rathayibacter tritici NCPPB 1953.</title>
        <authorList>
            <person name="Park J."/>
            <person name="Lee H.-H."/>
            <person name="Lee S.-W."/>
            <person name="Seo Y.-S."/>
        </authorList>
    </citation>
    <scope>NUCLEOTIDE SEQUENCE [LARGE SCALE GENOMIC DNA]</scope>
    <source>
        <strain evidence="1 2">NCPPB 1953</strain>
    </source>
</reference>
<gene>
    <name evidence="1" type="ORF">A6122_1625</name>
</gene>
<dbReference type="Gene3D" id="1.10.10.10">
    <property type="entry name" value="Winged helix-like DNA-binding domain superfamily/Winged helix DNA-binding domain"/>
    <property type="match status" value="1"/>
</dbReference>
<dbReference type="AlphaFoldDB" id="A0A160KTE7"/>